<evidence type="ECO:0000256" key="1">
    <source>
        <dbReference type="SAM" id="MobiDB-lite"/>
    </source>
</evidence>
<dbReference type="EMBL" id="RDQH01000339">
    <property type="protein sequence ID" value="RXH78836.1"/>
    <property type="molecule type" value="Genomic_DNA"/>
</dbReference>
<gene>
    <name evidence="2" type="ORF">DVH24_002354</name>
</gene>
<proteinExistence type="predicted"/>
<comment type="caution">
    <text evidence="2">The sequence shown here is derived from an EMBL/GenBank/DDBJ whole genome shotgun (WGS) entry which is preliminary data.</text>
</comment>
<name>A0A498I5Q4_MALDO</name>
<organism evidence="2 3">
    <name type="scientific">Malus domestica</name>
    <name type="common">Apple</name>
    <name type="synonym">Pyrus malus</name>
    <dbReference type="NCBI Taxonomy" id="3750"/>
    <lineage>
        <taxon>Eukaryota</taxon>
        <taxon>Viridiplantae</taxon>
        <taxon>Streptophyta</taxon>
        <taxon>Embryophyta</taxon>
        <taxon>Tracheophyta</taxon>
        <taxon>Spermatophyta</taxon>
        <taxon>Magnoliopsida</taxon>
        <taxon>eudicotyledons</taxon>
        <taxon>Gunneridae</taxon>
        <taxon>Pentapetalae</taxon>
        <taxon>rosids</taxon>
        <taxon>fabids</taxon>
        <taxon>Rosales</taxon>
        <taxon>Rosaceae</taxon>
        <taxon>Amygdaloideae</taxon>
        <taxon>Maleae</taxon>
        <taxon>Malus</taxon>
    </lineage>
</organism>
<evidence type="ECO:0000313" key="2">
    <source>
        <dbReference type="EMBL" id="RXH78836.1"/>
    </source>
</evidence>
<protein>
    <submittedName>
        <fullName evidence="2">Uncharacterized protein</fullName>
    </submittedName>
</protein>
<sequence>MCLMCTCSLPYSMRPFGNSLASDPIRTPNPRIGDPLGSSRVETQKQNREGMVSPERTISCYGEVESAI</sequence>
<keyword evidence="3" id="KW-1185">Reference proteome</keyword>
<dbReference type="Proteomes" id="UP000290289">
    <property type="component" value="Chromosome 13"/>
</dbReference>
<evidence type="ECO:0000313" key="3">
    <source>
        <dbReference type="Proteomes" id="UP000290289"/>
    </source>
</evidence>
<accession>A0A498I5Q4</accession>
<feature type="region of interest" description="Disordered" evidence="1">
    <location>
        <begin position="18"/>
        <end position="52"/>
    </location>
</feature>
<dbReference type="AlphaFoldDB" id="A0A498I5Q4"/>
<reference evidence="2 3" key="1">
    <citation type="submission" date="2018-10" db="EMBL/GenBank/DDBJ databases">
        <title>A high-quality apple genome assembly.</title>
        <authorList>
            <person name="Hu J."/>
        </authorList>
    </citation>
    <scope>NUCLEOTIDE SEQUENCE [LARGE SCALE GENOMIC DNA]</scope>
    <source>
        <strain evidence="3">cv. HFTH1</strain>
        <tissue evidence="2">Young leaf</tissue>
    </source>
</reference>